<dbReference type="Proteomes" id="UP001595880">
    <property type="component" value="Unassembled WGS sequence"/>
</dbReference>
<keyword evidence="1" id="KW-1133">Transmembrane helix</keyword>
<evidence type="ECO:0000313" key="2">
    <source>
        <dbReference type="EMBL" id="MFC4386919.1"/>
    </source>
</evidence>
<comment type="caution">
    <text evidence="2">The sequence shown here is derived from an EMBL/GenBank/DDBJ whole genome shotgun (WGS) entry which is preliminary data.</text>
</comment>
<accession>A0ABV8VRU6</accession>
<reference evidence="3" key="1">
    <citation type="journal article" date="2019" name="Int. J. Syst. Evol. Microbiol.">
        <title>The Global Catalogue of Microorganisms (GCM) 10K type strain sequencing project: providing services to taxonomists for standard genome sequencing and annotation.</title>
        <authorList>
            <consortium name="The Broad Institute Genomics Platform"/>
            <consortium name="The Broad Institute Genome Sequencing Center for Infectious Disease"/>
            <person name="Wu L."/>
            <person name="Ma J."/>
        </authorList>
    </citation>
    <scope>NUCLEOTIDE SEQUENCE [LARGE SCALE GENOMIC DNA]</scope>
    <source>
        <strain evidence="3">KACC 14058</strain>
    </source>
</reference>
<feature type="transmembrane region" description="Helical" evidence="1">
    <location>
        <begin position="109"/>
        <end position="128"/>
    </location>
</feature>
<evidence type="ECO:0000256" key="1">
    <source>
        <dbReference type="SAM" id="Phobius"/>
    </source>
</evidence>
<keyword evidence="3" id="KW-1185">Reference proteome</keyword>
<feature type="transmembrane region" description="Helical" evidence="1">
    <location>
        <begin position="27"/>
        <end position="44"/>
    </location>
</feature>
<feature type="transmembrane region" description="Helical" evidence="1">
    <location>
        <begin position="148"/>
        <end position="166"/>
    </location>
</feature>
<gene>
    <name evidence="2" type="ORF">ACFOZ1_03750</name>
</gene>
<keyword evidence="1" id="KW-0812">Transmembrane</keyword>
<protein>
    <submittedName>
        <fullName evidence="2">Uncharacterized protein</fullName>
    </submittedName>
</protein>
<name>A0ABV8VRU6_9BACI</name>
<proteinExistence type="predicted"/>
<dbReference type="RefSeq" id="WP_390196040.1">
    <property type="nucleotide sequence ID" value="NZ_JBHSDV010000001.1"/>
</dbReference>
<feature type="transmembrane region" description="Helical" evidence="1">
    <location>
        <begin position="53"/>
        <end position="70"/>
    </location>
</feature>
<evidence type="ECO:0000313" key="3">
    <source>
        <dbReference type="Proteomes" id="UP001595880"/>
    </source>
</evidence>
<keyword evidence="1" id="KW-0472">Membrane</keyword>
<organism evidence="2 3">
    <name type="scientific">Gracilibacillus marinus</name>
    <dbReference type="NCBI Taxonomy" id="630535"/>
    <lineage>
        <taxon>Bacteria</taxon>
        <taxon>Bacillati</taxon>
        <taxon>Bacillota</taxon>
        <taxon>Bacilli</taxon>
        <taxon>Bacillales</taxon>
        <taxon>Bacillaceae</taxon>
        <taxon>Gracilibacillus</taxon>
    </lineage>
</organism>
<dbReference type="EMBL" id="JBHSDV010000001">
    <property type="protein sequence ID" value="MFC4386919.1"/>
    <property type="molecule type" value="Genomic_DNA"/>
</dbReference>
<sequence length="172" mass="20218">MRLSLLLYFLLILPISREVLESYMVTHMFVQLPLLYAVGMLFPNRKEYKTRHIWSNIIFVLGLLSFWMVPRTLDDALVNTYTEILKFISLPLIGYLWKVSWRHLSEMTLAFIYTQLVSMCGLFAWLYLDTPIQICNNYLINEQKIVGAIYLVITIFMCGYLLKIAFIGNKKT</sequence>
<feature type="transmembrane region" description="Helical" evidence="1">
    <location>
        <begin position="76"/>
        <end position="97"/>
    </location>
</feature>